<comment type="caution">
    <text evidence="3">The sequence shown here is derived from an EMBL/GenBank/DDBJ whole genome shotgun (WGS) entry which is preliminary data.</text>
</comment>
<dbReference type="Proteomes" id="UP000440513">
    <property type="component" value="Unassembled WGS sequence"/>
</dbReference>
<evidence type="ECO:0000259" key="2">
    <source>
        <dbReference type="Pfam" id="PF18998"/>
    </source>
</evidence>
<sequence length="600" mass="67768">MKSFKHHYFYYPFFMLLTVFFLFFSGTIVSAAVKTSDLETVPWSMVTESSIINEKGWLQSMCATDQYIVCLVNASKKGTDPDTLIAFYRNTTDTDGNPVEQYSYAFSVTETDYEHGNGMTYNPSTQEIAIAGLFTNDPSDAGAIFIVDANTLHFKRKVQVGNGSINFFGIDYVPEKDQYVLMANRIADYAFYFTDSNFQIIDKLNLHLSYSRSSFQDFCVSGDAIISIPYMQREGYMNVLDVYSISRQKRIGSYYLTLPGHDAFEVEPEGICQLEPGHFLMASAIIGTTRFRLYEATLPLVHSVTTSAENGKITDSNLEIDEGGSYTVSYGCDTDHRLQSLLIDGEAVDVSQYPLSYTFTDLQEDRTIQAVFEEIPVYTVSTSATNGTIDTSPSGKEHEPLSVTFTPDEHYVVDTLTVDGTTVPVTSDTSGYVFDDLTSDHTIDVTFKPIPSYTITVTAQNGTVDTSPVTVYRGDSYTTTATPDTSCFLHSCLVDGKEYTFKKGENNITLTAIQSDHTIELIYSRVDWMLVLLLSILFLIVILLIFLFYLKIRRWHHKKKRKKELAQMRQKDIAFFETLEQMDLKKRKDSYDSSSHLDKH</sequence>
<proteinExistence type="predicted"/>
<gene>
    <name evidence="3" type="ORF">FYJ57_10430</name>
</gene>
<dbReference type="InterPro" id="IPR044060">
    <property type="entry name" value="Bacterial_rp_domain"/>
</dbReference>
<keyword evidence="4" id="KW-1185">Reference proteome</keyword>
<name>A0A7X2P418_9FIRM</name>
<organism evidence="3 4">
    <name type="scientific">Oliverpabstia intestinalis</name>
    <dbReference type="NCBI Taxonomy" id="2606633"/>
    <lineage>
        <taxon>Bacteria</taxon>
        <taxon>Bacillati</taxon>
        <taxon>Bacillota</taxon>
        <taxon>Clostridia</taxon>
        <taxon>Lachnospirales</taxon>
        <taxon>Lachnospiraceae</taxon>
        <taxon>Oliverpabstia</taxon>
    </lineage>
</organism>
<keyword evidence="1" id="KW-1133">Transmembrane helix</keyword>
<accession>A0A7X2P418</accession>
<feature type="transmembrane region" description="Helical" evidence="1">
    <location>
        <begin position="528"/>
        <end position="550"/>
    </location>
</feature>
<keyword evidence="1" id="KW-0812">Transmembrane</keyword>
<evidence type="ECO:0000313" key="3">
    <source>
        <dbReference type="EMBL" id="MST67123.1"/>
    </source>
</evidence>
<dbReference type="RefSeq" id="WP_154432576.1">
    <property type="nucleotide sequence ID" value="NZ_JBQHRC010000001.1"/>
</dbReference>
<dbReference type="Pfam" id="PF18998">
    <property type="entry name" value="Flg_new_2"/>
    <property type="match status" value="2"/>
</dbReference>
<dbReference type="AlphaFoldDB" id="A0A7X2P418"/>
<evidence type="ECO:0000256" key="1">
    <source>
        <dbReference type="SAM" id="Phobius"/>
    </source>
</evidence>
<protein>
    <recommendedName>
        <fullName evidence="2">Bacterial repeat domain-containing protein</fullName>
    </recommendedName>
</protein>
<feature type="domain" description="Bacterial repeat" evidence="2">
    <location>
        <begin position="453"/>
        <end position="491"/>
    </location>
</feature>
<keyword evidence="1" id="KW-0472">Membrane</keyword>
<dbReference type="EMBL" id="VUMS01000018">
    <property type="protein sequence ID" value="MST67123.1"/>
    <property type="molecule type" value="Genomic_DNA"/>
</dbReference>
<reference evidence="3 4" key="1">
    <citation type="submission" date="2019-08" db="EMBL/GenBank/DDBJ databases">
        <title>In-depth cultivation of the pig gut microbiome towards novel bacterial diversity and tailored functional studies.</title>
        <authorList>
            <person name="Wylensek D."/>
            <person name="Hitch T.C.A."/>
            <person name="Clavel T."/>
        </authorList>
    </citation>
    <scope>NUCLEOTIDE SEQUENCE [LARGE SCALE GENOMIC DNA]</scope>
    <source>
        <strain evidence="3 4">BSM-380-WT-5A</strain>
    </source>
</reference>
<feature type="domain" description="Bacterial repeat" evidence="2">
    <location>
        <begin position="378"/>
        <end position="450"/>
    </location>
</feature>
<evidence type="ECO:0000313" key="4">
    <source>
        <dbReference type="Proteomes" id="UP000440513"/>
    </source>
</evidence>